<dbReference type="RefSeq" id="WP_377484713.1">
    <property type="nucleotide sequence ID" value="NZ_JBHLTN010000038.1"/>
</dbReference>
<feature type="transmembrane region" description="Helical" evidence="1">
    <location>
        <begin position="51"/>
        <end position="73"/>
    </location>
</feature>
<accession>A0ABV6PWG0</accession>
<sequence>MTAQRPPSPWRLPVTLVLALTLSPLAIVAWVCLSGDQRAVYWRSRGVRGGLWVAVGAALPLLFVSAAAALGLWPDPNPNPVGLGLLFAAGLALGSVLAVLGMVWTHVRR</sequence>
<keyword evidence="1" id="KW-1133">Transmembrane helix</keyword>
<evidence type="ECO:0000313" key="3">
    <source>
        <dbReference type="Proteomes" id="UP001589834"/>
    </source>
</evidence>
<evidence type="ECO:0000256" key="1">
    <source>
        <dbReference type="SAM" id="Phobius"/>
    </source>
</evidence>
<proteinExistence type="predicted"/>
<name>A0ABV6PWG0_9BURK</name>
<comment type="caution">
    <text evidence="2">The sequence shown here is derived from an EMBL/GenBank/DDBJ whole genome shotgun (WGS) entry which is preliminary data.</text>
</comment>
<keyword evidence="1" id="KW-0472">Membrane</keyword>
<keyword evidence="3" id="KW-1185">Reference proteome</keyword>
<evidence type="ECO:0000313" key="2">
    <source>
        <dbReference type="EMBL" id="MFC0594161.1"/>
    </source>
</evidence>
<keyword evidence="1" id="KW-0812">Transmembrane</keyword>
<dbReference type="EMBL" id="JBHLTN010000038">
    <property type="protein sequence ID" value="MFC0594161.1"/>
    <property type="molecule type" value="Genomic_DNA"/>
</dbReference>
<evidence type="ECO:0008006" key="4">
    <source>
        <dbReference type="Google" id="ProtNLM"/>
    </source>
</evidence>
<reference evidence="2 3" key="1">
    <citation type="submission" date="2024-09" db="EMBL/GenBank/DDBJ databases">
        <authorList>
            <person name="Sun Q."/>
            <person name="Mori K."/>
        </authorList>
    </citation>
    <scope>NUCLEOTIDE SEQUENCE [LARGE SCALE GENOMIC DNA]</scope>
    <source>
        <strain evidence="2 3">NCAIM B.02336</strain>
    </source>
</reference>
<dbReference type="Proteomes" id="UP001589834">
    <property type="component" value="Unassembled WGS sequence"/>
</dbReference>
<organism evidence="2 3">
    <name type="scientific">Ottowia pentelensis</name>
    <dbReference type="NCBI Taxonomy" id="511108"/>
    <lineage>
        <taxon>Bacteria</taxon>
        <taxon>Pseudomonadati</taxon>
        <taxon>Pseudomonadota</taxon>
        <taxon>Betaproteobacteria</taxon>
        <taxon>Burkholderiales</taxon>
        <taxon>Comamonadaceae</taxon>
        <taxon>Ottowia</taxon>
    </lineage>
</organism>
<feature type="transmembrane region" description="Helical" evidence="1">
    <location>
        <begin position="12"/>
        <end position="31"/>
    </location>
</feature>
<gene>
    <name evidence="2" type="ORF">ACFFGG_16555</name>
</gene>
<feature type="transmembrane region" description="Helical" evidence="1">
    <location>
        <begin position="85"/>
        <end position="107"/>
    </location>
</feature>
<protein>
    <recommendedName>
        <fullName evidence="4">Integral membrane protein</fullName>
    </recommendedName>
</protein>